<accession>A0ABT1I344</accession>
<gene>
    <name evidence="8" type="ORF">LX15_005940</name>
</gene>
<dbReference type="PROSITE" id="PS51462">
    <property type="entry name" value="NUDIX"/>
    <property type="match status" value="1"/>
</dbReference>
<reference evidence="8 9" key="1">
    <citation type="submission" date="2022-06" db="EMBL/GenBank/DDBJ databases">
        <title>Genomic Encyclopedia of Archaeal and Bacterial Type Strains, Phase II (KMG-II): from individual species to whole genera.</title>
        <authorList>
            <person name="Goeker M."/>
        </authorList>
    </citation>
    <scope>NUCLEOTIDE SEQUENCE [LARGE SCALE GENOMIC DNA]</scope>
    <source>
        <strain evidence="8 9">DSM 40477</strain>
    </source>
</reference>
<dbReference type="EMBL" id="JAMTCP010000059">
    <property type="protein sequence ID" value="MCP2262206.1"/>
    <property type="molecule type" value="Genomic_DNA"/>
</dbReference>
<sequence>MSVKVTLGALVVVPGPGRTVTFVRQERGPYAGWWLLPGGKVEFGESLVETARREAREESGCVVDELAEVGLYEMRGHGPEGNPYHFVMAVFRAEHDSRVPEGFSGHHVSEVRQMPPASVRPHPTDMWILNDAGVADYPWDEVEQALRVEGITMTRLFHRAPTPLPNR</sequence>
<organism evidence="8 9">
    <name type="scientific">Streptoalloteichus tenebrarius (strain ATCC 17920 / DSM 40477 / JCM 4838 / CBS 697.72 / NBRC 16177 / NCIMB 11028 / NRRL B-12390 / A12253. 1 / ISP 5477)</name>
    <name type="common">Streptomyces tenebrarius</name>
    <dbReference type="NCBI Taxonomy" id="1933"/>
    <lineage>
        <taxon>Bacteria</taxon>
        <taxon>Bacillati</taxon>
        <taxon>Actinomycetota</taxon>
        <taxon>Actinomycetes</taxon>
        <taxon>Pseudonocardiales</taxon>
        <taxon>Pseudonocardiaceae</taxon>
        <taxon>Streptoalloteichus</taxon>
    </lineage>
</organism>
<dbReference type="PANTHER" id="PTHR43758">
    <property type="entry name" value="7,8-DIHYDRO-8-OXOGUANINE TRIPHOSPHATASE"/>
    <property type="match status" value="1"/>
</dbReference>
<evidence type="ECO:0000256" key="1">
    <source>
        <dbReference type="ARBA" id="ARBA00001946"/>
    </source>
</evidence>
<name>A0ABT1I344_STRSD</name>
<comment type="cofactor">
    <cofactor evidence="1">
        <name>Mg(2+)</name>
        <dbReference type="ChEBI" id="CHEBI:18420"/>
    </cofactor>
</comment>
<evidence type="ECO:0000256" key="3">
    <source>
        <dbReference type="ARBA" id="ARBA00022723"/>
    </source>
</evidence>
<evidence type="ECO:0000256" key="5">
    <source>
        <dbReference type="ARBA" id="ARBA00022842"/>
    </source>
</evidence>
<dbReference type="PRINTS" id="PR00502">
    <property type="entry name" value="NUDIXFAMILY"/>
</dbReference>
<comment type="similarity">
    <text evidence="2 6">Belongs to the Nudix hydrolase family.</text>
</comment>
<proteinExistence type="inferred from homology"/>
<evidence type="ECO:0000259" key="7">
    <source>
        <dbReference type="PROSITE" id="PS51462"/>
    </source>
</evidence>
<comment type="caution">
    <text evidence="8">The sequence shown here is derived from an EMBL/GenBank/DDBJ whole genome shotgun (WGS) entry which is preliminary data.</text>
</comment>
<keyword evidence="9" id="KW-1185">Reference proteome</keyword>
<evidence type="ECO:0000256" key="4">
    <source>
        <dbReference type="ARBA" id="ARBA00022801"/>
    </source>
</evidence>
<dbReference type="Proteomes" id="UP001205311">
    <property type="component" value="Unassembled WGS sequence"/>
</dbReference>
<keyword evidence="4 6" id="KW-0378">Hydrolase</keyword>
<evidence type="ECO:0000256" key="2">
    <source>
        <dbReference type="ARBA" id="ARBA00005582"/>
    </source>
</evidence>
<dbReference type="SUPFAM" id="SSF55811">
    <property type="entry name" value="Nudix"/>
    <property type="match status" value="1"/>
</dbReference>
<dbReference type="Pfam" id="PF00293">
    <property type="entry name" value="NUDIX"/>
    <property type="match status" value="1"/>
</dbReference>
<keyword evidence="3" id="KW-0479">Metal-binding</keyword>
<dbReference type="InterPro" id="IPR000086">
    <property type="entry name" value="NUDIX_hydrolase_dom"/>
</dbReference>
<dbReference type="PANTHER" id="PTHR43758:SF8">
    <property type="entry name" value="8-OXO-DGTP DIPHOSPHATASE YTKD-RELATED"/>
    <property type="match status" value="1"/>
</dbReference>
<evidence type="ECO:0000256" key="6">
    <source>
        <dbReference type="RuleBase" id="RU003476"/>
    </source>
</evidence>
<dbReference type="InterPro" id="IPR020084">
    <property type="entry name" value="NUDIX_hydrolase_CS"/>
</dbReference>
<dbReference type="InterPro" id="IPR015797">
    <property type="entry name" value="NUDIX_hydrolase-like_dom_sf"/>
</dbReference>
<dbReference type="CDD" id="cd02883">
    <property type="entry name" value="NUDIX_Hydrolase"/>
    <property type="match status" value="1"/>
</dbReference>
<dbReference type="PROSITE" id="PS00893">
    <property type="entry name" value="NUDIX_BOX"/>
    <property type="match status" value="1"/>
</dbReference>
<evidence type="ECO:0000313" key="9">
    <source>
        <dbReference type="Proteomes" id="UP001205311"/>
    </source>
</evidence>
<evidence type="ECO:0000313" key="8">
    <source>
        <dbReference type="EMBL" id="MCP2262206.1"/>
    </source>
</evidence>
<dbReference type="InterPro" id="IPR020476">
    <property type="entry name" value="Nudix_hydrolase"/>
</dbReference>
<feature type="domain" description="Nudix hydrolase" evidence="7">
    <location>
        <begin position="2"/>
        <end position="142"/>
    </location>
</feature>
<dbReference type="Gene3D" id="3.90.79.10">
    <property type="entry name" value="Nucleoside Triphosphate Pyrophosphohydrolase"/>
    <property type="match status" value="1"/>
</dbReference>
<keyword evidence="5" id="KW-0460">Magnesium</keyword>
<protein>
    <submittedName>
        <fullName evidence="8">8-oxo-dGTP diphosphatase</fullName>
    </submittedName>
</protein>